<name>D7LCR8_ARALL</name>
<dbReference type="HOGENOM" id="CLU_019286_10_0_1"/>
<sequence length="388" mass="44423">MADHECVSKLSIPDWSLLPNELLEIVCSNYCKTLNKCFDIVHARSVCRLWRSIFPFPSCLLRPRDFLPTFVYYPYLSRELCTLEKIPLFLFRVKTHATSTSKYFLGGIGRDESKDHMELLPSPIQCSVKVTIPRCDPTLIKMLDCQIIPLGHQYRMIGCNPKDYKGVAYLPLNKKGKFVVLLNYTKVLLVLRSRDKIWMRFSNISKASCDYLVAFRGRFYASFLNRDIFVIHPYSMKVTPLMPLHHLYPDSHIYLVPSGNDELFLVERIIIPSNGVGVLDFSRFTCRVCRLDEEAGKWVVVSDLGDRVLFIGEFGNTSCPAKELPDGCGVSGNSILFTNGPGNVSFFYKYRLSSENVKDDLSLLRFSRENRVIIRNKSPPVVALHVEH</sequence>
<feature type="domain" description="KIB1-4 beta-propeller" evidence="1">
    <location>
        <begin position="121"/>
        <end position="347"/>
    </location>
</feature>
<dbReference type="OrthoDB" id="642536at2759"/>
<dbReference type="PANTHER" id="PTHR47123:SF24">
    <property type="entry name" value="LOW PROTEIN: F-BOX_KELCH-REPEAT PROTEIN"/>
    <property type="match status" value="1"/>
</dbReference>
<evidence type="ECO:0000259" key="1">
    <source>
        <dbReference type="Pfam" id="PF03478"/>
    </source>
</evidence>
<protein>
    <recommendedName>
        <fullName evidence="1">KIB1-4 beta-propeller domain-containing protein</fullName>
    </recommendedName>
</protein>
<dbReference type="KEGG" id="aly:9316821"/>
<dbReference type="Proteomes" id="UP000008694">
    <property type="component" value="Unassembled WGS sequence"/>
</dbReference>
<reference evidence="3" key="1">
    <citation type="journal article" date="2011" name="Nat. Genet.">
        <title>The Arabidopsis lyrata genome sequence and the basis of rapid genome size change.</title>
        <authorList>
            <person name="Hu T.T."/>
            <person name="Pattyn P."/>
            <person name="Bakker E.G."/>
            <person name="Cao J."/>
            <person name="Cheng J.-F."/>
            <person name="Clark R.M."/>
            <person name="Fahlgren N."/>
            <person name="Fawcett J.A."/>
            <person name="Grimwood J."/>
            <person name="Gundlach H."/>
            <person name="Haberer G."/>
            <person name="Hollister J.D."/>
            <person name="Ossowski S."/>
            <person name="Ottilar R.P."/>
            <person name="Salamov A.A."/>
            <person name="Schneeberger K."/>
            <person name="Spannagl M."/>
            <person name="Wang X."/>
            <person name="Yang L."/>
            <person name="Nasrallah M.E."/>
            <person name="Bergelson J."/>
            <person name="Carrington J.C."/>
            <person name="Gaut B.S."/>
            <person name="Schmutz J."/>
            <person name="Mayer K.F.X."/>
            <person name="Van de Peer Y."/>
            <person name="Grigoriev I.V."/>
            <person name="Nordborg M."/>
            <person name="Weigel D."/>
            <person name="Guo Y.-L."/>
        </authorList>
    </citation>
    <scope>NUCLEOTIDE SEQUENCE [LARGE SCALE GENOMIC DNA]</scope>
    <source>
        <strain evidence="3">cv. MN47</strain>
    </source>
</reference>
<dbReference type="EMBL" id="GL348716">
    <property type="protein sequence ID" value="EFH57013.1"/>
    <property type="molecule type" value="Genomic_DNA"/>
</dbReference>
<organism evidence="3">
    <name type="scientific">Arabidopsis lyrata subsp. lyrata</name>
    <name type="common">Lyre-leaved rock-cress</name>
    <dbReference type="NCBI Taxonomy" id="81972"/>
    <lineage>
        <taxon>Eukaryota</taxon>
        <taxon>Viridiplantae</taxon>
        <taxon>Streptophyta</taxon>
        <taxon>Embryophyta</taxon>
        <taxon>Tracheophyta</taxon>
        <taxon>Spermatophyta</taxon>
        <taxon>Magnoliopsida</taxon>
        <taxon>eudicotyledons</taxon>
        <taxon>Gunneridae</taxon>
        <taxon>Pentapetalae</taxon>
        <taxon>rosids</taxon>
        <taxon>malvids</taxon>
        <taxon>Brassicales</taxon>
        <taxon>Brassicaceae</taxon>
        <taxon>Camelineae</taxon>
        <taxon>Arabidopsis</taxon>
    </lineage>
</organism>
<gene>
    <name evidence="2" type="ORF">ARALYDRAFT_901328</name>
</gene>
<evidence type="ECO:0000313" key="3">
    <source>
        <dbReference type="Proteomes" id="UP000008694"/>
    </source>
</evidence>
<dbReference type="InterPro" id="IPR051304">
    <property type="entry name" value="SCF_F-box_domain"/>
</dbReference>
<dbReference type="AlphaFoldDB" id="D7LCR8"/>
<evidence type="ECO:0000313" key="2">
    <source>
        <dbReference type="EMBL" id="EFH57013.1"/>
    </source>
</evidence>
<dbReference type="InterPro" id="IPR005174">
    <property type="entry name" value="KIB1-4_b-propeller"/>
</dbReference>
<dbReference type="Pfam" id="PF03478">
    <property type="entry name" value="Beta-prop_KIB1-4"/>
    <property type="match status" value="1"/>
</dbReference>
<dbReference type="Gramene" id="scaffold_400829.1">
    <property type="protein sequence ID" value="scaffold_400829.1"/>
    <property type="gene ID" value="scaffold_400829.1"/>
</dbReference>
<dbReference type="PANTHER" id="PTHR47123">
    <property type="entry name" value="F-BOX PROTEIN SKIP23"/>
    <property type="match status" value="1"/>
</dbReference>
<keyword evidence="3" id="KW-1185">Reference proteome</keyword>
<accession>D7LCR8</accession>
<proteinExistence type="predicted"/>